<name>A0ABS6HXZ9_MYCGD</name>
<dbReference type="SUPFAM" id="SSF55068">
    <property type="entry name" value="Peptide methionine sulfoxide reductase"/>
    <property type="match status" value="1"/>
</dbReference>
<keyword evidence="8" id="KW-1185">Reference proteome</keyword>
<evidence type="ECO:0000256" key="5">
    <source>
        <dbReference type="SAM" id="MobiDB-lite"/>
    </source>
</evidence>
<sequence length="134" mass="14702">MATSTAIFAGHFFLGLEDLLRGLPGVLSTRIAYTGADVHSPVDRDNPGHAVAVEVTYDSERTDYRSLVDSFFQDHNRIASRDGGRGSAVYYLDNDQSHIARRDPAEHAQPVWKLGHSSDFGDAERTTGESRSHG</sequence>
<dbReference type="EC" id="1.8.4.11" evidence="1"/>
<dbReference type="RefSeq" id="WP_214315761.1">
    <property type="nucleotide sequence ID" value="NZ_JAHBOJ010000092.1"/>
</dbReference>
<evidence type="ECO:0000259" key="6">
    <source>
        <dbReference type="Pfam" id="PF01625"/>
    </source>
</evidence>
<dbReference type="Gene3D" id="3.30.1060.10">
    <property type="entry name" value="Peptide methionine sulphoxide reductase MsrA"/>
    <property type="match status" value="1"/>
</dbReference>
<dbReference type="PANTHER" id="PTHR42799">
    <property type="entry name" value="MITOCHONDRIAL PEPTIDE METHIONINE SULFOXIDE REDUCTASE"/>
    <property type="match status" value="1"/>
</dbReference>
<dbReference type="GO" id="GO:0008113">
    <property type="term" value="F:peptide-methionine (S)-S-oxide reductase activity"/>
    <property type="evidence" value="ECO:0007669"/>
    <property type="project" value="UniProtKB-EC"/>
</dbReference>
<dbReference type="Pfam" id="PF01625">
    <property type="entry name" value="PMSR"/>
    <property type="match status" value="1"/>
</dbReference>
<evidence type="ECO:0000256" key="1">
    <source>
        <dbReference type="ARBA" id="ARBA00012502"/>
    </source>
</evidence>
<protein>
    <recommendedName>
        <fullName evidence="1">peptide-methionine (S)-S-oxide reductase</fullName>
        <ecNumber evidence="1">1.8.4.11</ecNumber>
    </recommendedName>
</protein>
<comment type="catalytic activity">
    <reaction evidence="3">
        <text>L-methionyl-[protein] + [thioredoxin]-disulfide + H2O = L-methionyl-(S)-S-oxide-[protein] + [thioredoxin]-dithiol</text>
        <dbReference type="Rhea" id="RHEA:14217"/>
        <dbReference type="Rhea" id="RHEA-COMP:10698"/>
        <dbReference type="Rhea" id="RHEA-COMP:10700"/>
        <dbReference type="Rhea" id="RHEA-COMP:12313"/>
        <dbReference type="Rhea" id="RHEA-COMP:12315"/>
        <dbReference type="ChEBI" id="CHEBI:15377"/>
        <dbReference type="ChEBI" id="CHEBI:16044"/>
        <dbReference type="ChEBI" id="CHEBI:29950"/>
        <dbReference type="ChEBI" id="CHEBI:44120"/>
        <dbReference type="ChEBI" id="CHEBI:50058"/>
        <dbReference type="EC" id="1.8.4.11"/>
    </reaction>
</comment>
<feature type="compositionally biased region" description="Basic and acidic residues" evidence="5">
    <location>
        <begin position="122"/>
        <end position="134"/>
    </location>
</feature>
<evidence type="ECO:0000256" key="3">
    <source>
        <dbReference type="ARBA" id="ARBA00047806"/>
    </source>
</evidence>
<evidence type="ECO:0000256" key="4">
    <source>
        <dbReference type="ARBA" id="ARBA00048782"/>
    </source>
</evidence>
<dbReference type="EMBL" id="JAHBOM010000027">
    <property type="protein sequence ID" value="MBU8826569.1"/>
    <property type="molecule type" value="Genomic_DNA"/>
</dbReference>
<dbReference type="InterPro" id="IPR036509">
    <property type="entry name" value="Met_Sox_Rdtase_MsrA_sf"/>
</dbReference>
<organism evidence="7 8">
    <name type="scientific">Mycolicibacterium goodii</name>
    <name type="common">Mycobacterium goodii</name>
    <dbReference type="NCBI Taxonomy" id="134601"/>
    <lineage>
        <taxon>Bacteria</taxon>
        <taxon>Bacillati</taxon>
        <taxon>Actinomycetota</taxon>
        <taxon>Actinomycetes</taxon>
        <taxon>Mycobacteriales</taxon>
        <taxon>Mycobacteriaceae</taxon>
        <taxon>Mycolicibacterium</taxon>
    </lineage>
</organism>
<comment type="caution">
    <text evidence="7">The sequence shown here is derived from an EMBL/GenBank/DDBJ whole genome shotgun (WGS) entry which is preliminary data.</text>
</comment>
<dbReference type="InterPro" id="IPR002569">
    <property type="entry name" value="Met_Sox_Rdtase_MsrA_dom"/>
</dbReference>
<proteinExistence type="predicted"/>
<feature type="region of interest" description="Disordered" evidence="5">
    <location>
        <begin position="101"/>
        <end position="134"/>
    </location>
</feature>
<keyword evidence="2 7" id="KW-0560">Oxidoreductase</keyword>
<dbReference type="PANTHER" id="PTHR42799:SF2">
    <property type="entry name" value="MITOCHONDRIAL PEPTIDE METHIONINE SULFOXIDE REDUCTASE"/>
    <property type="match status" value="1"/>
</dbReference>
<feature type="domain" description="Peptide methionine sulphoxide reductase MsrA" evidence="6">
    <location>
        <begin position="5"/>
        <end position="106"/>
    </location>
</feature>
<dbReference type="InterPro" id="IPR050162">
    <property type="entry name" value="MsrA_MetSO_reductase"/>
</dbReference>
<dbReference type="Proteomes" id="UP000696413">
    <property type="component" value="Unassembled WGS sequence"/>
</dbReference>
<evidence type="ECO:0000313" key="7">
    <source>
        <dbReference type="EMBL" id="MBU8826569.1"/>
    </source>
</evidence>
<reference evidence="7 8" key="1">
    <citation type="submission" date="2021-05" db="EMBL/GenBank/DDBJ databases">
        <title>Draft Genome Sequences of Clinical Respiratory Isolates of Mycobacterium goodii Recovered in Ireland.</title>
        <authorList>
            <person name="Flanagan P.R."/>
            <person name="Mok S."/>
            <person name="Roycroft E."/>
            <person name="Rogers T.R."/>
            <person name="Fitzgibbon M."/>
        </authorList>
    </citation>
    <scope>NUCLEOTIDE SEQUENCE [LARGE SCALE GENOMIC DNA]</scope>
    <source>
        <strain evidence="7 8">14IE55</strain>
    </source>
</reference>
<comment type="catalytic activity">
    <reaction evidence="4">
        <text>[thioredoxin]-disulfide + L-methionine + H2O = L-methionine (S)-S-oxide + [thioredoxin]-dithiol</text>
        <dbReference type="Rhea" id="RHEA:19993"/>
        <dbReference type="Rhea" id="RHEA-COMP:10698"/>
        <dbReference type="Rhea" id="RHEA-COMP:10700"/>
        <dbReference type="ChEBI" id="CHEBI:15377"/>
        <dbReference type="ChEBI" id="CHEBI:29950"/>
        <dbReference type="ChEBI" id="CHEBI:50058"/>
        <dbReference type="ChEBI" id="CHEBI:57844"/>
        <dbReference type="ChEBI" id="CHEBI:58772"/>
        <dbReference type="EC" id="1.8.4.11"/>
    </reaction>
</comment>
<evidence type="ECO:0000256" key="2">
    <source>
        <dbReference type="ARBA" id="ARBA00023002"/>
    </source>
</evidence>
<evidence type="ECO:0000313" key="8">
    <source>
        <dbReference type="Proteomes" id="UP000696413"/>
    </source>
</evidence>
<gene>
    <name evidence="7" type="ORF">KL859_27325</name>
</gene>
<accession>A0ABS6HXZ9</accession>